<accession>A0A7H1J1A0</accession>
<name>A0A7H1J1A0_9GAMM</name>
<comment type="similarity">
    <text evidence="1">Belongs to the AAA ATPase family.</text>
</comment>
<dbReference type="RefSeq" id="WP_111609192.1">
    <property type="nucleotide sequence ID" value="NZ_BMLJ01000037.1"/>
</dbReference>
<dbReference type="AlphaFoldDB" id="A0A7H1J1A0"/>
<proteinExistence type="inferred from homology"/>
<evidence type="ECO:0000256" key="1">
    <source>
        <dbReference type="ARBA" id="ARBA00006914"/>
    </source>
</evidence>
<dbReference type="InterPro" id="IPR003593">
    <property type="entry name" value="AAA+_ATPase"/>
</dbReference>
<keyword evidence="3" id="KW-0067">ATP-binding</keyword>
<dbReference type="InterPro" id="IPR027417">
    <property type="entry name" value="P-loop_NTPase"/>
</dbReference>
<dbReference type="Pfam" id="PF00004">
    <property type="entry name" value="AAA"/>
    <property type="match status" value="1"/>
</dbReference>
<evidence type="ECO:0000313" key="5">
    <source>
        <dbReference type="EMBL" id="QNT04266.1"/>
    </source>
</evidence>
<dbReference type="OrthoDB" id="9809379at2"/>
<evidence type="ECO:0000259" key="4">
    <source>
        <dbReference type="SMART" id="SM00382"/>
    </source>
</evidence>
<dbReference type="KEGG" id="mard:IBG28_10935"/>
<evidence type="ECO:0000256" key="2">
    <source>
        <dbReference type="ARBA" id="ARBA00022741"/>
    </source>
</evidence>
<evidence type="ECO:0000256" key="3">
    <source>
        <dbReference type="ARBA" id="ARBA00022840"/>
    </source>
</evidence>
<keyword evidence="6" id="KW-1185">Reference proteome</keyword>
<dbReference type="Proteomes" id="UP000516370">
    <property type="component" value="Chromosome"/>
</dbReference>
<dbReference type="Gene3D" id="3.40.50.300">
    <property type="entry name" value="P-loop containing nucleotide triphosphate hydrolases"/>
    <property type="match status" value="1"/>
</dbReference>
<evidence type="ECO:0000313" key="6">
    <source>
        <dbReference type="Proteomes" id="UP000516370"/>
    </source>
</evidence>
<organism evidence="5 6">
    <name type="scientific">Marinomonas arctica</name>
    <dbReference type="NCBI Taxonomy" id="383750"/>
    <lineage>
        <taxon>Bacteria</taxon>
        <taxon>Pseudomonadati</taxon>
        <taxon>Pseudomonadota</taxon>
        <taxon>Gammaproteobacteria</taxon>
        <taxon>Oceanospirillales</taxon>
        <taxon>Oceanospirillaceae</taxon>
        <taxon>Marinomonas</taxon>
    </lineage>
</organism>
<sequence>MDKKSVLGLVDAALSGDKRTIEIALHKLASKAKQLDEDFYLAISKRLNTSPLRSAIKQQKPIPVDADSRQPLIRVENPVITEYPPILSSDVNNSLQQVLLERKHSKELIKKGLTPSRSIIFQGPPGVGKTMSARWLAERLGLPLLILDLATVMSSFLGKTGSNVRSVLEYAVSFPCVLLLDEFDAIAKRRDDDRELGELKRLVTVLLQAIDDWPSSSLLIAATNHGELLDPAIWRRFDIEISFEIPTNEMISNYLNLHWPDQKNDTEDLVNIFTGKTFSFIDRELKRSKREKIISSIYHDNLRKVVTPINNYTALNNAEKKHLAVQLNIEGLSQRAIAERLGISRPTVKKAIDEAKIL</sequence>
<dbReference type="GO" id="GO:0016887">
    <property type="term" value="F:ATP hydrolysis activity"/>
    <property type="evidence" value="ECO:0007669"/>
    <property type="project" value="InterPro"/>
</dbReference>
<dbReference type="Gene3D" id="1.10.10.60">
    <property type="entry name" value="Homeodomain-like"/>
    <property type="match status" value="1"/>
</dbReference>
<gene>
    <name evidence="5" type="ORF">IBG28_10935</name>
</gene>
<dbReference type="GO" id="GO:0005524">
    <property type="term" value="F:ATP binding"/>
    <property type="evidence" value="ECO:0007669"/>
    <property type="project" value="UniProtKB-KW"/>
</dbReference>
<dbReference type="InterPro" id="IPR003959">
    <property type="entry name" value="ATPase_AAA_core"/>
</dbReference>
<feature type="domain" description="AAA+ ATPase" evidence="4">
    <location>
        <begin position="115"/>
        <end position="247"/>
    </location>
</feature>
<dbReference type="PANTHER" id="PTHR23073">
    <property type="entry name" value="26S PROTEASOME REGULATORY SUBUNIT"/>
    <property type="match status" value="1"/>
</dbReference>
<dbReference type="InterPro" id="IPR050221">
    <property type="entry name" value="26S_Proteasome_ATPase"/>
</dbReference>
<keyword evidence="2" id="KW-0547">Nucleotide-binding</keyword>
<dbReference type="SUPFAM" id="SSF52540">
    <property type="entry name" value="P-loop containing nucleoside triphosphate hydrolases"/>
    <property type="match status" value="1"/>
</dbReference>
<dbReference type="SMART" id="SM00382">
    <property type="entry name" value="AAA"/>
    <property type="match status" value="1"/>
</dbReference>
<dbReference type="EMBL" id="CP061081">
    <property type="protein sequence ID" value="QNT04266.1"/>
    <property type="molecule type" value="Genomic_DNA"/>
</dbReference>
<dbReference type="CDD" id="cd19481">
    <property type="entry name" value="RecA-like_protease"/>
    <property type="match status" value="1"/>
</dbReference>
<protein>
    <submittedName>
        <fullName evidence="5">AAA family ATPase</fullName>
    </submittedName>
</protein>
<dbReference type="Pfam" id="PF13384">
    <property type="entry name" value="HTH_23"/>
    <property type="match status" value="1"/>
</dbReference>
<reference evidence="5 6" key="1">
    <citation type="submission" date="2020-09" db="EMBL/GenBank/DDBJ databases">
        <title>Complete genome sequence of an Arctic sea ice bacterium Marinomonas arctica BSI20414.</title>
        <authorList>
            <person name="Liao L."/>
            <person name="Chen B."/>
        </authorList>
    </citation>
    <scope>NUCLEOTIDE SEQUENCE [LARGE SCALE GENOMIC DNA]</scope>
    <source>
        <strain evidence="5 6">BSI20414</strain>
    </source>
</reference>